<dbReference type="InterPro" id="IPR039426">
    <property type="entry name" value="TonB-dep_rcpt-like"/>
</dbReference>
<feature type="chain" id="PRO_5035807808" evidence="8">
    <location>
        <begin position="22"/>
        <end position="1064"/>
    </location>
</feature>
<dbReference type="InterPro" id="IPR036942">
    <property type="entry name" value="Beta-barrel_TonB_sf"/>
</dbReference>
<dbReference type="NCBIfam" id="TIGR04057">
    <property type="entry name" value="SusC_RagA_signa"/>
    <property type="match status" value="1"/>
</dbReference>
<dbReference type="InterPro" id="IPR023996">
    <property type="entry name" value="TonB-dep_OMP_SusC/RagA"/>
</dbReference>
<feature type="domain" description="TonB-dependent receptor plug" evidence="9">
    <location>
        <begin position="118"/>
        <end position="226"/>
    </location>
</feature>
<proteinExistence type="inferred from homology"/>
<keyword evidence="8" id="KW-0732">Signal</keyword>
<name>A0A8T9T0R3_9BACT</name>
<dbReference type="SUPFAM" id="SSF49464">
    <property type="entry name" value="Carboxypeptidase regulatory domain-like"/>
    <property type="match status" value="1"/>
</dbReference>
<accession>A0A8T9T0R3</accession>
<dbReference type="GO" id="GO:0009279">
    <property type="term" value="C:cell outer membrane"/>
    <property type="evidence" value="ECO:0007669"/>
    <property type="project" value="UniProtKB-SubCell"/>
</dbReference>
<dbReference type="InterPro" id="IPR012910">
    <property type="entry name" value="Plug_dom"/>
</dbReference>
<evidence type="ECO:0000313" key="11">
    <source>
        <dbReference type="Proteomes" id="UP000829925"/>
    </source>
</evidence>
<evidence type="ECO:0000256" key="4">
    <source>
        <dbReference type="ARBA" id="ARBA00022692"/>
    </source>
</evidence>
<organism evidence="10 11">
    <name type="scientific">Hymenobacter aerilatus</name>
    <dbReference type="NCBI Taxonomy" id="2932251"/>
    <lineage>
        <taxon>Bacteria</taxon>
        <taxon>Pseudomonadati</taxon>
        <taxon>Bacteroidota</taxon>
        <taxon>Cytophagia</taxon>
        <taxon>Cytophagales</taxon>
        <taxon>Hymenobacteraceae</taxon>
        <taxon>Hymenobacter</taxon>
    </lineage>
</organism>
<evidence type="ECO:0000256" key="1">
    <source>
        <dbReference type="ARBA" id="ARBA00004571"/>
    </source>
</evidence>
<feature type="signal peptide" evidence="8">
    <location>
        <begin position="1"/>
        <end position="21"/>
    </location>
</feature>
<dbReference type="KEGG" id="haei:MUN82_00970"/>
<keyword evidence="6 7" id="KW-0998">Cell outer membrane</keyword>
<protein>
    <submittedName>
        <fullName evidence="10">SusC/RagA family TonB-linked outer membrane protein</fullName>
    </submittedName>
</protein>
<dbReference type="InterPro" id="IPR023997">
    <property type="entry name" value="TonB-dep_OMP_SusC/RagA_CS"/>
</dbReference>
<evidence type="ECO:0000259" key="9">
    <source>
        <dbReference type="Pfam" id="PF07715"/>
    </source>
</evidence>
<keyword evidence="3 7" id="KW-1134">Transmembrane beta strand</keyword>
<evidence type="ECO:0000313" key="10">
    <source>
        <dbReference type="EMBL" id="UOR05686.1"/>
    </source>
</evidence>
<sequence length="1064" mass="115991">MKKGLLLVLFLITVLLQQAVAQDRAISGRVTDRANSQGLPGVTVLVKGTTIGVSTNEDGVYSINVPASATTLVFSSIGYVPVEQPISSSTINVALGADSKQLGEVVVTGALGIERQARELGYSTATVDSKDLTQARVTNVTNGLAGKVAGLQIQTVNNGINPDVRITLRGNRSLTGQNQALVVIDGVQQPDQNVLNSLNPDDIADITVLKGANAAALYGSQATNGALIVTTKKGGGGKPTVTFSHTSQFESISFWPKLQSEFGPGSTSWEQVFDPIENQQYGPRFDGSPVEIGSTLANGDRQTVPYRANNKEYKNFFNTGYQMQNGVSFSGGTKESKFFLSAQNLKNHGIVPKDKFERNSFRANASTQIGKLSAGFNVSYAQTQTNTTSTLSGTQPVYWSVLNTSPLIRLTQYKDWRNDQFANPNGYYNEYYENPYYSIDNNRSNGRQNNLIGDINVGYKATDWLSFQYRIGLTRRDQVSKDYTEKFTYTAFTLNRPENFRRNIPGYVNDLSSSITQVNSDLFVNAIKTFGDFSISAILGNNIRQNNAQYLTATANALSVPGIYNIATNRVGELLGDQGQYQFRQYAFFGDLTLGYKNFLFLHGSGRQENVSILSKGNRNYFYPSVDASVVFSEAIPVLKDVSFLDYGKVRAGYAKVGQVNLPTGLTGAGVANSLGAYQLAPVYNAGSGFPFGSLASYTLSNRDVTQNLQPEFTHSYEAGLEVSFLKGRVNASSTYYFQKSINQTLAASVPPSTGFTSYLFNAGEVQNRGVEVTLNFIPVRTDNFTWRVGGNYNYNNNEVIKVTDQVSSLALTSGGLAQSYAIEGKPFPYLQGSDYVRDKEGRVILTYLNLPDAVGQDGNPVTRKGWVPSRAGANADFGNTLPKHTAGFNTSFTYKGITLAGQAEYRAGYYIMNQIGSDLDFTGASARSAQYGRQPFLFPNSVILENGVSVPNTSNLTPGGAEFWANTSYNRSIASNYITKGNFFKLREVTLSYSLPASLLGSTKFIKEVNLNAFGRNLFLWVPKENQYTDPEFSFTAGNGIGINDNRQTPPTRFYGLSVSATL</sequence>
<dbReference type="InterPro" id="IPR008969">
    <property type="entry name" value="CarboxyPept-like_regulatory"/>
</dbReference>
<dbReference type="Proteomes" id="UP000829925">
    <property type="component" value="Chromosome"/>
</dbReference>
<gene>
    <name evidence="10" type="ORF">MUN82_00970</name>
</gene>
<dbReference type="Pfam" id="PF13715">
    <property type="entry name" value="CarbopepD_reg_2"/>
    <property type="match status" value="1"/>
</dbReference>
<comment type="subcellular location">
    <subcellularLocation>
        <location evidence="1 7">Cell outer membrane</location>
        <topology evidence="1 7">Multi-pass membrane protein</topology>
    </subcellularLocation>
</comment>
<evidence type="ECO:0000256" key="2">
    <source>
        <dbReference type="ARBA" id="ARBA00022448"/>
    </source>
</evidence>
<evidence type="ECO:0000256" key="8">
    <source>
        <dbReference type="SAM" id="SignalP"/>
    </source>
</evidence>
<dbReference type="SUPFAM" id="SSF56935">
    <property type="entry name" value="Porins"/>
    <property type="match status" value="1"/>
</dbReference>
<keyword evidence="2 7" id="KW-0813">Transport</keyword>
<keyword evidence="5 7" id="KW-0472">Membrane</keyword>
<reference evidence="10 11" key="1">
    <citation type="submission" date="2022-04" db="EMBL/GenBank/DDBJ databases">
        <title>Hymenobacter sp. isolated from the air.</title>
        <authorList>
            <person name="Won M."/>
            <person name="Lee C.-M."/>
            <person name="Woen H.-Y."/>
            <person name="Kwon S.-W."/>
        </authorList>
    </citation>
    <scope>NUCLEOTIDE SEQUENCE [LARGE SCALE GENOMIC DNA]</scope>
    <source>
        <strain evidence="11">5413 J-13</strain>
    </source>
</reference>
<dbReference type="Gene3D" id="2.40.170.20">
    <property type="entry name" value="TonB-dependent receptor, beta-barrel domain"/>
    <property type="match status" value="1"/>
</dbReference>
<dbReference type="Pfam" id="PF07715">
    <property type="entry name" value="Plug"/>
    <property type="match status" value="1"/>
</dbReference>
<comment type="similarity">
    <text evidence="7">Belongs to the TonB-dependent receptor family.</text>
</comment>
<dbReference type="Gene3D" id="2.60.40.1120">
    <property type="entry name" value="Carboxypeptidase-like, regulatory domain"/>
    <property type="match status" value="1"/>
</dbReference>
<evidence type="ECO:0000256" key="7">
    <source>
        <dbReference type="PROSITE-ProRule" id="PRU01360"/>
    </source>
</evidence>
<dbReference type="AlphaFoldDB" id="A0A8T9T0R3"/>
<dbReference type="InterPro" id="IPR037066">
    <property type="entry name" value="Plug_dom_sf"/>
</dbReference>
<keyword evidence="4 7" id="KW-0812">Transmembrane</keyword>
<evidence type="ECO:0000256" key="5">
    <source>
        <dbReference type="ARBA" id="ARBA00023136"/>
    </source>
</evidence>
<evidence type="ECO:0000256" key="3">
    <source>
        <dbReference type="ARBA" id="ARBA00022452"/>
    </source>
</evidence>
<dbReference type="Gene3D" id="2.170.130.10">
    <property type="entry name" value="TonB-dependent receptor, plug domain"/>
    <property type="match status" value="1"/>
</dbReference>
<dbReference type="PROSITE" id="PS52016">
    <property type="entry name" value="TONB_DEPENDENT_REC_3"/>
    <property type="match status" value="1"/>
</dbReference>
<keyword evidence="11" id="KW-1185">Reference proteome</keyword>
<evidence type="ECO:0000256" key="6">
    <source>
        <dbReference type="ARBA" id="ARBA00023237"/>
    </source>
</evidence>
<dbReference type="NCBIfam" id="TIGR04056">
    <property type="entry name" value="OMP_RagA_SusC"/>
    <property type="match status" value="1"/>
</dbReference>
<dbReference type="RefSeq" id="WP_245094038.1">
    <property type="nucleotide sequence ID" value="NZ_CP095053.1"/>
</dbReference>
<dbReference type="EMBL" id="CP095053">
    <property type="protein sequence ID" value="UOR05686.1"/>
    <property type="molecule type" value="Genomic_DNA"/>
</dbReference>